<dbReference type="SUPFAM" id="SSF64268">
    <property type="entry name" value="PX domain"/>
    <property type="match status" value="1"/>
</dbReference>
<dbReference type="EMBL" id="JAULSY010000076">
    <property type="protein sequence ID" value="KAK0667180.1"/>
    <property type="molecule type" value="Genomic_DNA"/>
</dbReference>
<dbReference type="GO" id="GO:0005769">
    <property type="term" value="C:early endosome"/>
    <property type="evidence" value="ECO:0007669"/>
    <property type="project" value="TreeGrafter"/>
</dbReference>
<dbReference type="InterPro" id="IPR051248">
    <property type="entry name" value="UPF0507/Ank_repeat_27"/>
</dbReference>
<reference evidence="5" key="1">
    <citation type="submission" date="2023-06" db="EMBL/GenBank/DDBJ databases">
        <title>Genome-scale phylogeny and comparative genomics of the fungal order Sordariales.</title>
        <authorList>
            <consortium name="Lawrence Berkeley National Laboratory"/>
            <person name="Hensen N."/>
            <person name="Bonometti L."/>
            <person name="Westerberg I."/>
            <person name="Brannstrom I.O."/>
            <person name="Guillou S."/>
            <person name="Cros-Aarteil S."/>
            <person name="Calhoun S."/>
            <person name="Haridas S."/>
            <person name="Kuo A."/>
            <person name="Mondo S."/>
            <person name="Pangilinan J."/>
            <person name="Riley R."/>
            <person name="Labutti K."/>
            <person name="Andreopoulos B."/>
            <person name="Lipzen A."/>
            <person name="Chen C."/>
            <person name="Yanf M."/>
            <person name="Daum C."/>
            <person name="Ng V."/>
            <person name="Clum A."/>
            <person name="Steindorff A."/>
            <person name="Ohm R."/>
            <person name="Martin F."/>
            <person name="Silar P."/>
            <person name="Natvig D."/>
            <person name="Lalanne C."/>
            <person name="Gautier V."/>
            <person name="Ament-Velasquez S.L."/>
            <person name="Kruys A."/>
            <person name="Hutchinson M.I."/>
            <person name="Powell A.J."/>
            <person name="Barry K."/>
            <person name="Miller A.N."/>
            <person name="Grigoriev I.V."/>
            <person name="Debuchy R."/>
            <person name="Gladieux P."/>
            <person name="Thoren M.H."/>
            <person name="Johannesson H."/>
        </authorList>
    </citation>
    <scope>NUCLEOTIDE SEQUENCE</scope>
    <source>
        <strain evidence="5">CBS 307.81</strain>
    </source>
</reference>
<dbReference type="InterPro" id="IPR036770">
    <property type="entry name" value="Ankyrin_rpt-contain_sf"/>
</dbReference>
<dbReference type="PROSITE" id="PS51205">
    <property type="entry name" value="VPS9"/>
    <property type="match status" value="1"/>
</dbReference>
<comment type="similarity">
    <text evidence="1">Belongs to the UPF0507 family.</text>
</comment>
<dbReference type="Proteomes" id="UP001174997">
    <property type="component" value="Unassembled WGS sequence"/>
</dbReference>
<gene>
    <name evidence="5" type="ORF">QBC41DRAFT_141218</name>
</gene>
<evidence type="ECO:0000313" key="6">
    <source>
        <dbReference type="Proteomes" id="UP001174997"/>
    </source>
</evidence>
<feature type="region of interest" description="Disordered" evidence="3">
    <location>
        <begin position="1115"/>
        <end position="1137"/>
    </location>
</feature>
<dbReference type="Gene3D" id="1.20.1050.80">
    <property type="entry name" value="VPS9 domain"/>
    <property type="match status" value="1"/>
</dbReference>
<dbReference type="GO" id="GO:0005886">
    <property type="term" value="C:plasma membrane"/>
    <property type="evidence" value="ECO:0007669"/>
    <property type="project" value="TreeGrafter"/>
</dbReference>
<feature type="region of interest" description="Disordered" evidence="3">
    <location>
        <begin position="1"/>
        <end position="24"/>
    </location>
</feature>
<evidence type="ECO:0000256" key="3">
    <source>
        <dbReference type="SAM" id="MobiDB-lite"/>
    </source>
</evidence>
<dbReference type="PANTHER" id="PTHR24170">
    <property type="entry name" value="ANKYRIN REPEAT DOMAIN-CONTAINING PROTEIN 27"/>
    <property type="match status" value="1"/>
</dbReference>
<dbReference type="GO" id="GO:0005770">
    <property type="term" value="C:late endosome"/>
    <property type="evidence" value="ECO:0007669"/>
    <property type="project" value="TreeGrafter"/>
</dbReference>
<sequence length="1137" mass="127041">MSSPAEGRLQKALSDAIGTTGQQRKKDIKSFHELLVNFPSIAKQMQGGLEKLFREFTIVFERILPPPPTSGRGVVEGEPGTRAGKGVGGNGNGEMTNGNIPENVLTEDDEEVMRTSLETAVTTAIDLFQNVDKQQLSLLGATTDLTGPVVERLIERYIAENVHHLLFPRIAGLRRQDDLELEAKIRQMNNIDISQLGIAIDGGMRAKREVVSRLGNAVEEFRKMPNASCPQEMMEILLATTKAATQFSEGSGSAPGQPRSATEKPAMTINADTLVSLLLYVVIKAQIKHLQARLAYIRHFVFIDDVESGEMGYALSTFEAVLSYLDRESGGLRRASRRNKALWDAVSKGDMTELRKILEPTEDAIEDEDDYGSSHWRRRSSTGWSFTNGASSTTLAASERFSVGSGLSHVFPFQNGSVETLEQPAPKRIKKVSMDTRSMSSGSEISFRSLPMSIGTFTSGIEGDTSIERLVQTQDAKGESVLMMAIQHGQPQVLKYLLSFRQYYTAPVILEDQNKEETTLFSAAVQLGNVEVINGILDCILDSTGDDNKIREYLARQDTWGRSAAHYLFHAPFLIGRIGRLLPWRQKDKNGQTPLFALCRSYDNSNYYTMVEEGLEIATKCQGDGQPLHIDDHVDQKGNTLLHIVNEPNLALKILQRCDLDVNATNEKRFTALMLASKYGRFDMVRTLFGDPRVDIAARELRGLTAVELAKDDELRNKIDDLVLFSLSQGSSDSRTTGVVRSFFVEDGTIRFVLKSGAPVDEHSYAVTTCRRSLADFEHLAKLLQMENPASWIPSLADLRSPTQIPSRPSRAVLKDLQIRMDWFLKVLLVHPTFATHEMLWEFFLVPDLQLDQMAERSKLKADALLEKVHEELEPVEDLREVEQFVDHARDIVRSVHFSTRSVARRANNIGNVVNDLYESSTLLSKALATLPFLPQNYVSGFETYVRSLAPSQSSPISQFFSAFLALYSNIEAILKALGRPPQTIAKIIAIRKEVERNYNTLNRSSRWPLGLLDETRQRMNEDREEKARKMEVEAEMLGRELRYTQQTVAGELAGWREMHERLGRKAIRDLARGMVVQERGRLEGIRRALRRVKEGRSGNMPERPRMKVGLVGSELLDGDGETGETGAEASGSGSER</sequence>
<keyword evidence="2" id="KW-0175">Coiled coil</keyword>
<dbReference type="GO" id="GO:0030133">
    <property type="term" value="C:transport vesicle"/>
    <property type="evidence" value="ECO:0007669"/>
    <property type="project" value="TreeGrafter"/>
</dbReference>
<dbReference type="PANTHER" id="PTHR24170:SF1">
    <property type="entry name" value="DOMAIN PROTEIN, PUTATIVE (AFU_ORTHOLOGUE AFUA_1G09870)-RELATED"/>
    <property type="match status" value="1"/>
</dbReference>
<dbReference type="Gene3D" id="1.25.40.20">
    <property type="entry name" value="Ankyrin repeat-containing domain"/>
    <property type="match status" value="2"/>
</dbReference>
<dbReference type="GO" id="GO:0035091">
    <property type="term" value="F:phosphatidylinositol binding"/>
    <property type="evidence" value="ECO:0007669"/>
    <property type="project" value="InterPro"/>
</dbReference>
<dbReference type="SUPFAM" id="SSF48403">
    <property type="entry name" value="Ankyrin repeat"/>
    <property type="match status" value="1"/>
</dbReference>
<feature type="compositionally biased region" description="Low complexity" evidence="3">
    <location>
        <begin position="1125"/>
        <end position="1137"/>
    </location>
</feature>
<dbReference type="FunFam" id="1.25.40.20:FF:000443">
    <property type="entry name" value="Putative vps9 domain protein"/>
    <property type="match status" value="1"/>
</dbReference>
<evidence type="ECO:0000259" key="4">
    <source>
        <dbReference type="PROSITE" id="PS51205"/>
    </source>
</evidence>
<evidence type="ECO:0000256" key="2">
    <source>
        <dbReference type="SAM" id="Coils"/>
    </source>
</evidence>
<feature type="compositionally biased region" description="Gly residues" evidence="3">
    <location>
        <begin position="83"/>
        <end position="92"/>
    </location>
</feature>
<dbReference type="InterPro" id="IPR036871">
    <property type="entry name" value="PX_dom_sf"/>
</dbReference>
<dbReference type="Pfam" id="PF02204">
    <property type="entry name" value="VPS9"/>
    <property type="match status" value="1"/>
</dbReference>
<feature type="region of interest" description="Disordered" evidence="3">
    <location>
        <begin position="69"/>
        <end position="102"/>
    </location>
</feature>
<dbReference type="GO" id="GO:0045022">
    <property type="term" value="P:early endosome to late endosome transport"/>
    <property type="evidence" value="ECO:0007669"/>
    <property type="project" value="TreeGrafter"/>
</dbReference>
<feature type="domain" description="VPS9" evidence="4">
    <location>
        <begin position="175"/>
        <end position="334"/>
    </location>
</feature>
<organism evidence="5 6">
    <name type="scientific">Cercophora samala</name>
    <dbReference type="NCBI Taxonomy" id="330535"/>
    <lineage>
        <taxon>Eukaryota</taxon>
        <taxon>Fungi</taxon>
        <taxon>Dikarya</taxon>
        <taxon>Ascomycota</taxon>
        <taxon>Pezizomycotina</taxon>
        <taxon>Sordariomycetes</taxon>
        <taxon>Sordariomycetidae</taxon>
        <taxon>Sordariales</taxon>
        <taxon>Lasiosphaeriaceae</taxon>
        <taxon>Cercophora</taxon>
    </lineage>
</organism>
<feature type="coiled-coil region" evidence="2">
    <location>
        <begin position="1013"/>
        <end position="1041"/>
    </location>
</feature>
<dbReference type="SMART" id="SM00248">
    <property type="entry name" value="ANK"/>
    <property type="match status" value="3"/>
</dbReference>
<dbReference type="CDD" id="cd06093">
    <property type="entry name" value="PX_domain"/>
    <property type="match status" value="1"/>
</dbReference>
<dbReference type="AlphaFoldDB" id="A0AA39ZAD1"/>
<comment type="caution">
    <text evidence="5">The sequence shown here is derived from an EMBL/GenBank/DDBJ whole genome shotgun (WGS) entry which is preliminary data.</text>
</comment>
<evidence type="ECO:0000256" key="1">
    <source>
        <dbReference type="ARBA" id="ARBA00007428"/>
    </source>
</evidence>
<accession>A0AA39ZAD1</accession>
<protein>
    <recommendedName>
        <fullName evidence="4">VPS9 domain-containing protein</fullName>
    </recommendedName>
</protein>
<keyword evidence="6" id="KW-1185">Reference proteome</keyword>
<dbReference type="InterPro" id="IPR003123">
    <property type="entry name" value="VPS9"/>
</dbReference>
<dbReference type="GO" id="GO:0005085">
    <property type="term" value="F:guanyl-nucleotide exchange factor activity"/>
    <property type="evidence" value="ECO:0007669"/>
    <property type="project" value="TreeGrafter"/>
</dbReference>
<dbReference type="GO" id="GO:0097422">
    <property type="term" value="C:tubular endosome"/>
    <property type="evidence" value="ECO:0007669"/>
    <property type="project" value="TreeGrafter"/>
</dbReference>
<dbReference type="InterPro" id="IPR002110">
    <property type="entry name" value="Ankyrin_rpt"/>
</dbReference>
<proteinExistence type="inferred from homology"/>
<dbReference type="InterPro" id="IPR037191">
    <property type="entry name" value="VPS9_dom_sf"/>
</dbReference>
<dbReference type="SUPFAM" id="SSF109993">
    <property type="entry name" value="VPS9 domain"/>
    <property type="match status" value="1"/>
</dbReference>
<name>A0AA39ZAD1_9PEZI</name>
<dbReference type="GO" id="GO:0000149">
    <property type="term" value="F:SNARE binding"/>
    <property type="evidence" value="ECO:0007669"/>
    <property type="project" value="TreeGrafter"/>
</dbReference>
<dbReference type="Pfam" id="PF13857">
    <property type="entry name" value="Ank_5"/>
    <property type="match status" value="1"/>
</dbReference>
<evidence type="ECO:0000313" key="5">
    <source>
        <dbReference type="EMBL" id="KAK0667180.1"/>
    </source>
</evidence>